<evidence type="ECO:0000313" key="9">
    <source>
        <dbReference type="Proteomes" id="UP000504632"/>
    </source>
</evidence>
<sequence>MAGELKHSQGISLEHFILQVSNSSGEVLIALINQLLEAPGIYVFGDFLELPCVQEMAKGPNAGYTELLKMFAYGTYHDYKAHRSTLPPLSEAQRNKLRLLTIVSLAGKMQCISYSVLQSALELRSLRQLEDLLIDALSADVIRGKLDQFHQQLEVDAFIGRDVRRQSIGNLVDTLTQWCSSCESVLSALDLQVAKVSEERQRHRKTEHLLSAEVENIYKMVTASPSTSSTFVEQAGEQERSQRQS</sequence>
<dbReference type="GeneID" id="115811299"/>
<dbReference type="Proteomes" id="UP000504632">
    <property type="component" value="Chromosome 5"/>
</dbReference>
<dbReference type="InterPro" id="IPR000717">
    <property type="entry name" value="PCI_dom"/>
</dbReference>
<evidence type="ECO:0000259" key="8">
    <source>
        <dbReference type="PROSITE" id="PS50250"/>
    </source>
</evidence>
<dbReference type="PANTHER" id="PTHR15350">
    <property type="entry name" value="COP9 SIGNALOSOME COMPLEX SUBUNIT 7/DENDRITIC CELL PROTEIN GA17"/>
    <property type="match status" value="1"/>
</dbReference>
<dbReference type="InterPro" id="IPR041481">
    <property type="entry name" value="CSN7_helixI"/>
</dbReference>
<comment type="subcellular location">
    <subcellularLocation>
        <location evidence="2">Cytoplasm</location>
    </subcellularLocation>
    <subcellularLocation>
        <location evidence="1">Nucleus</location>
    </subcellularLocation>
</comment>
<dbReference type="PROSITE" id="PS50250">
    <property type="entry name" value="PCI"/>
    <property type="match status" value="1"/>
</dbReference>
<dbReference type="GO" id="GO:0005737">
    <property type="term" value="C:cytoplasm"/>
    <property type="evidence" value="ECO:0007669"/>
    <property type="project" value="UniProtKB-SubCell"/>
</dbReference>
<dbReference type="RefSeq" id="XP_030629311.1">
    <property type="nucleotide sequence ID" value="XM_030773451.1"/>
</dbReference>
<evidence type="ECO:0000256" key="2">
    <source>
        <dbReference type="ARBA" id="ARBA00004496"/>
    </source>
</evidence>
<name>A0A6J2VDM2_CHACN</name>
<evidence type="ECO:0000256" key="5">
    <source>
        <dbReference type="ARBA" id="ARBA00022790"/>
    </source>
</evidence>
<dbReference type="SMART" id="SM00088">
    <property type="entry name" value="PINT"/>
    <property type="match status" value="1"/>
</dbReference>
<keyword evidence="5" id="KW-0736">Signalosome</keyword>
<proteinExistence type="inferred from homology"/>
<dbReference type="Pfam" id="PF01399">
    <property type="entry name" value="PCI"/>
    <property type="match status" value="1"/>
</dbReference>
<dbReference type="Pfam" id="PF22061">
    <property type="entry name" value="CSN7_HB_subdom"/>
    <property type="match status" value="1"/>
</dbReference>
<dbReference type="InParanoid" id="A0A6J2VDM2"/>
<evidence type="ECO:0000256" key="7">
    <source>
        <dbReference type="ARBA" id="ARBA00025037"/>
    </source>
</evidence>
<protein>
    <submittedName>
        <fullName evidence="10">COP9 signalosome complex subunit 7b-like</fullName>
    </submittedName>
</protein>
<keyword evidence="4" id="KW-0963">Cytoplasm</keyword>
<dbReference type="Pfam" id="PF18392">
    <property type="entry name" value="CSN7a_helixI"/>
    <property type="match status" value="1"/>
</dbReference>
<gene>
    <name evidence="10" type="primary">LOC115811299</name>
</gene>
<accession>A0A6J2VDM2</accession>
<feature type="domain" description="PCI" evidence="8">
    <location>
        <begin position="1"/>
        <end position="160"/>
    </location>
</feature>
<dbReference type="GO" id="GO:0010387">
    <property type="term" value="P:COP9 signalosome assembly"/>
    <property type="evidence" value="ECO:0007669"/>
    <property type="project" value="InterPro"/>
</dbReference>
<reference evidence="10" key="1">
    <citation type="submission" date="2025-08" db="UniProtKB">
        <authorList>
            <consortium name="RefSeq"/>
        </authorList>
    </citation>
    <scope>IDENTIFICATION</scope>
</reference>
<organism evidence="9 10">
    <name type="scientific">Chanos chanos</name>
    <name type="common">Milkfish</name>
    <name type="synonym">Mugil chanos</name>
    <dbReference type="NCBI Taxonomy" id="29144"/>
    <lineage>
        <taxon>Eukaryota</taxon>
        <taxon>Metazoa</taxon>
        <taxon>Chordata</taxon>
        <taxon>Craniata</taxon>
        <taxon>Vertebrata</taxon>
        <taxon>Euteleostomi</taxon>
        <taxon>Actinopterygii</taxon>
        <taxon>Neopterygii</taxon>
        <taxon>Teleostei</taxon>
        <taxon>Ostariophysi</taxon>
        <taxon>Gonorynchiformes</taxon>
        <taxon>Chanidae</taxon>
        <taxon>Chanos</taxon>
    </lineage>
</organism>
<evidence type="ECO:0000256" key="3">
    <source>
        <dbReference type="ARBA" id="ARBA00008482"/>
    </source>
</evidence>
<dbReference type="InterPro" id="IPR045237">
    <property type="entry name" value="COPS7/eIF3m"/>
</dbReference>
<evidence type="ECO:0000256" key="6">
    <source>
        <dbReference type="ARBA" id="ARBA00023242"/>
    </source>
</evidence>
<dbReference type="PANTHER" id="PTHR15350:SF5">
    <property type="entry name" value="COP9 SIGNALOSOME COMPLEX SUBUNIT 7"/>
    <property type="match status" value="1"/>
</dbReference>
<comment type="function">
    <text evidence="7">Component of the COP9 signalosome complex (CSN), a complex involved in various cellular and developmental processes. The CSN complex is an essential regulator of the ubiquitin (Ubl) conjugation pathway by mediating the deneddylation of the cullin subunits of SCF-type E3 ligase complexes, leading to decrease the Ubl ligase activity of SCF-type complexes such as SCF, CSA or DDB2. The complex is also involved in phosphorylation of p53/TP53, JUN, I-kappa-B-alpha/NFKBIA, ITPK1 and IRF8/ICSBP, possibly via its association with CK2 and PKD kinases. CSN-dependent phosphorylation of TP53 and JUN promotes and protects degradation by the Ubl system, respectively.</text>
</comment>
<dbReference type="AlphaFoldDB" id="A0A6J2VDM2"/>
<evidence type="ECO:0000313" key="10">
    <source>
        <dbReference type="RefSeq" id="XP_030629311.1"/>
    </source>
</evidence>
<dbReference type="GO" id="GO:0008180">
    <property type="term" value="C:COP9 signalosome"/>
    <property type="evidence" value="ECO:0007669"/>
    <property type="project" value="UniProtKB-KW"/>
</dbReference>
<keyword evidence="6" id="KW-0539">Nucleus</keyword>
<dbReference type="OrthoDB" id="10265275at2759"/>
<evidence type="ECO:0000256" key="4">
    <source>
        <dbReference type="ARBA" id="ARBA00022490"/>
    </source>
</evidence>
<keyword evidence="9" id="KW-1185">Reference proteome</keyword>
<evidence type="ECO:0000256" key="1">
    <source>
        <dbReference type="ARBA" id="ARBA00004123"/>
    </source>
</evidence>
<comment type="similarity">
    <text evidence="3">Belongs to the CSN7/EIF3M family. CSN7 subfamily.</text>
</comment>